<dbReference type="AlphaFoldDB" id="A0A6J1GKN2"/>
<evidence type="ECO:0000256" key="6">
    <source>
        <dbReference type="ARBA" id="ARBA00023136"/>
    </source>
</evidence>
<reference evidence="11" key="1">
    <citation type="submission" date="2025-08" db="UniProtKB">
        <authorList>
            <consortium name="RefSeq"/>
        </authorList>
    </citation>
    <scope>IDENTIFICATION</scope>
    <source>
        <tissue evidence="11">Young leaves</tissue>
    </source>
</reference>
<dbReference type="InterPro" id="IPR029962">
    <property type="entry name" value="TBL"/>
</dbReference>
<dbReference type="Pfam" id="PF13839">
    <property type="entry name" value="PC-Esterase"/>
    <property type="match status" value="1"/>
</dbReference>
<keyword evidence="10" id="KW-1185">Reference proteome</keyword>
<evidence type="ECO:0000259" key="9">
    <source>
        <dbReference type="Pfam" id="PF14416"/>
    </source>
</evidence>
<keyword evidence="6 7" id="KW-0472">Membrane</keyword>
<dbReference type="KEGG" id="cmos:111454866"/>
<keyword evidence="4" id="KW-0735">Signal-anchor</keyword>
<evidence type="ECO:0000256" key="1">
    <source>
        <dbReference type="ARBA" id="ARBA00004167"/>
    </source>
</evidence>
<keyword evidence="3 7" id="KW-0812">Transmembrane</keyword>
<evidence type="ECO:0000259" key="8">
    <source>
        <dbReference type="Pfam" id="PF13839"/>
    </source>
</evidence>
<dbReference type="InterPro" id="IPR025846">
    <property type="entry name" value="TBL_N"/>
</dbReference>
<evidence type="ECO:0000313" key="11">
    <source>
        <dbReference type="RefSeq" id="XP_022952104.1"/>
    </source>
</evidence>
<dbReference type="Proteomes" id="UP000504609">
    <property type="component" value="Unplaced"/>
</dbReference>
<feature type="domain" description="Trichome birefringence-like C-terminal" evidence="8">
    <location>
        <begin position="137"/>
        <end position="411"/>
    </location>
</feature>
<keyword evidence="5 7" id="KW-1133">Transmembrane helix</keyword>
<evidence type="ECO:0000256" key="4">
    <source>
        <dbReference type="ARBA" id="ARBA00022968"/>
    </source>
</evidence>
<organism evidence="10 11">
    <name type="scientific">Cucurbita moschata</name>
    <name type="common">Winter crookneck squash</name>
    <name type="synonym">Cucurbita pepo var. moschata</name>
    <dbReference type="NCBI Taxonomy" id="3662"/>
    <lineage>
        <taxon>Eukaryota</taxon>
        <taxon>Viridiplantae</taxon>
        <taxon>Streptophyta</taxon>
        <taxon>Embryophyta</taxon>
        <taxon>Tracheophyta</taxon>
        <taxon>Spermatophyta</taxon>
        <taxon>Magnoliopsida</taxon>
        <taxon>eudicotyledons</taxon>
        <taxon>Gunneridae</taxon>
        <taxon>Pentapetalae</taxon>
        <taxon>rosids</taxon>
        <taxon>fabids</taxon>
        <taxon>Cucurbitales</taxon>
        <taxon>Cucurbitaceae</taxon>
        <taxon>Cucurbiteae</taxon>
        <taxon>Cucurbita</taxon>
    </lineage>
</organism>
<evidence type="ECO:0000256" key="7">
    <source>
        <dbReference type="SAM" id="Phobius"/>
    </source>
</evidence>
<evidence type="ECO:0000313" key="10">
    <source>
        <dbReference type="Proteomes" id="UP000504609"/>
    </source>
</evidence>
<comment type="subcellular location">
    <subcellularLocation>
        <location evidence="1">Membrane</location>
        <topology evidence="1">Single-pass membrane protein</topology>
    </subcellularLocation>
</comment>
<gene>
    <name evidence="11" type="primary">LOC111454866</name>
</gene>
<dbReference type="PANTHER" id="PTHR32285:SF38">
    <property type="entry name" value="OS01G0614300 PROTEIN"/>
    <property type="match status" value="1"/>
</dbReference>
<dbReference type="PANTHER" id="PTHR32285">
    <property type="entry name" value="PROTEIN TRICHOME BIREFRINGENCE-LIKE 9-RELATED"/>
    <property type="match status" value="1"/>
</dbReference>
<evidence type="ECO:0000256" key="2">
    <source>
        <dbReference type="ARBA" id="ARBA00007727"/>
    </source>
</evidence>
<name>A0A6J1GKN2_CUCMO</name>
<evidence type="ECO:0000256" key="3">
    <source>
        <dbReference type="ARBA" id="ARBA00022692"/>
    </source>
</evidence>
<dbReference type="GO" id="GO:0016413">
    <property type="term" value="F:O-acetyltransferase activity"/>
    <property type="evidence" value="ECO:0007669"/>
    <property type="project" value="InterPro"/>
</dbReference>
<dbReference type="InterPro" id="IPR026057">
    <property type="entry name" value="TBL_C"/>
</dbReference>
<dbReference type="Pfam" id="PF14416">
    <property type="entry name" value="PMR5N"/>
    <property type="match status" value="1"/>
</dbReference>
<sequence>MDNSFPINQRWKLCTYTSFTSIIILVLLLGQDQKALDFLTFQSSTSSVTSSLSLVDYYVAANTQLQPKDTSLLKEHDTHEKKSCNIFDGKWVYDPEVSPLYDQTKCPFLSDQVSCRRNGRQDFGYEKLSWEATGCNIPRFNSTDMLEKLRSKRMIVVGDSLNRNQWESLACLLYSALPPSQVYVDVQSGSYKVFRSKEYNCSVEFFWSPFLVELEVDRANGARILELDKLSAMSKKWYGADIMVFNTGHWWVHQGKLQAWDYFHRDGKMVETMEMDLALEAAMKTWSSWIDQNVDTNKTVVFFRSISPEHKGTQWCYNETQPISDESYQEIFPESLTEVFKRTIKRMKTPVKYLNITKLSQYRRDAHPSVYARRQGKLSVAMKQRKEEIITDCSHWCLPGLPDTWNRLLYANIVSDSS</sequence>
<dbReference type="GO" id="GO:0005794">
    <property type="term" value="C:Golgi apparatus"/>
    <property type="evidence" value="ECO:0007669"/>
    <property type="project" value="TreeGrafter"/>
</dbReference>
<comment type="similarity">
    <text evidence="2">Belongs to the PC-esterase family. TBL subfamily.</text>
</comment>
<dbReference type="GO" id="GO:0016020">
    <property type="term" value="C:membrane"/>
    <property type="evidence" value="ECO:0007669"/>
    <property type="project" value="UniProtKB-SubCell"/>
</dbReference>
<accession>A0A6J1GKN2</accession>
<feature type="transmembrane region" description="Helical" evidence="7">
    <location>
        <begin position="12"/>
        <end position="30"/>
    </location>
</feature>
<dbReference type="GeneID" id="111454866"/>
<evidence type="ECO:0000256" key="5">
    <source>
        <dbReference type="ARBA" id="ARBA00022989"/>
    </source>
</evidence>
<protein>
    <submittedName>
        <fullName evidence="11">Protein trichome birefringence-like 42</fullName>
    </submittedName>
</protein>
<feature type="domain" description="Trichome birefringence-like N-terminal" evidence="9">
    <location>
        <begin position="82"/>
        <end position="136"/>
    </location>
</feature>
<dbReference type="RefSeq" id="XP_022952104.1">
    <property type="nucleotide sequence ID" value="XM_023096336.1"/>
</dbReference>
<proteinExistence type="inferred from homology"/>